<evidence type="ECO:0000256" key="3">
    <source>
        <dbReference type="ARBA" id="ARBA00022475"/>
    </source>
</evidence>
<feature type="transmembrane region" description="Helical" evidence="8">
    <location>
        <begin position="463"/>
        <end position="483"/>
    </location>
</feature>
<evidence type="ECO:0000259" key="9">
    <source>
        <dbReference type="PROSITE" id="PS50928"/>
    </source>
</evidence>
<dbReference type="EMBL" id="CAUI01000023">
    <property type="protein sequence ID" value="CCU80844.1"/>
    <property type="molecule type" value="Genomic_DNA"/>
</dbReference>
<dbReference type="eggNOG" id="COG1178">
    <property type="taxonomic scope" value="Bacteria"/>
</dbReference>
<dbReference type="Proteomes" id="UP000012063">
    <property type="component" value="Unassembled WGS sequence"/>
</dbReference>
<name>M5E3G9_9FIRM</name>
<feature type="transmembrane region" description="Helical" evidence="8">
    <location>
        <begin position="169"/>
        <end position="197"/>
    </location>
</feature>
<proteinExistence type="inferred from homology"/>
<comment type="similarity">
    <text evidence="8">Belongs to the binding-protein-dependent transport system permease family.</text>
</comment>
<evidence type="ECO:0000313" key="11">
    <source>
        <dbReference type="Proteomes" id="UP000012063"/>
    </source>
</evidence>
<dbReference type="Gene3D" id="1.10.3720.10">
    <property type="entry name" value="MetI-like"/>
    <property type="match status" value="2"/>
</dbReference>
<dbReference type="PANTHER" id="PTHR43357:SF4">
    <property type="entry name" value="INNER MEMBRANE ABC TRANSPORTER PERMEASE PROTEIN YDCV"/>
    <property type="match status" value="1"/>
</dbReference>
<keyword evidence="2 8" id="KW-0813">Transport</keyword>
<keyword evidence="3" id="KW-1003">Cell membrane</keyword>
<sequence>MKLKSIVKDLLWKIKLNLNMTNVFSVIIIGFLIYTVLYPLYIMLSETFIVHPMERFRVGKEIGSFTFFHWIYNFFSEMSMTAFYKPFLNSLIIATAISLLALIIGGVLAFLVVRTNMPFKKMISNAALLPYIMPSWTLALAWMTVFKNPRVGGTPGIFQSLTGYILPNWFSFGILPIIICLSLHYFPFGFMLLGGALNRIDTRLEESAELLGASRVTIIKKIIIPLLTPVIFSTILLTFTRGLGTFGAPHFLGGPVNFYVLSTRLESSLVGQRVGSAYIVAFIMILMGILILYMDQKVIGARKSFVTVSGKGGDSNKIDLGKYKNLIAVLALIFVIASSVIPISILAIDSFMLIPGHYELSNFSLHNWIGEATREFGLATGERGILLNSRFQSAMLNTLQLGFITAIITGIIGILVGHTVVRLRGTKFANFLDQLSFLPYMIPSIAFGSIILALFAVRRGPIPSLYGSFWLLVVACVVKYLPYSTRAGIGAMRQIGPELEESAILFGANWFTRMKRIIFPLQKHSFFSGMLLPFISAMRELSLVVLLVSPGNQVITSITVMYTERGWYPIANGVTTLLILIIIMLVSLSRFLMGTDLSKGLGG</sequence>
<evidence type="ECO:0000256" key="5">
    <source>
        <dbReference type="ARBA" id="ARBA00022692"/>
    </source>
</evidence>
<dbReference type="RefSeq" id="WP_005490122.1">
    <property type="nucleotide sequence ID" value="NZ_CAUI01000023.1"/>
</dbReference>
<evidence type="ECO:0000256" key="4">
    <source>
        <dbReference type="ARBA" id="ARBA00022519"/>
    </source>
</evidence>
<reference evidence="11" key="1">
    <citation type="journal article" date="2013" name="Genome Announc.">
        <title>Genome Sequence of Halanaerobium saccharolyticum subsp. saccharolyticum Strain DSM 6643T, a Halophilic Hydrogen-Producing Bacterium.</title>
        <authorList>
            <person name="Kivisto A."/>
            <person name="Larjo A."/>
            <person name="Ciranna A."/>
            <person name="Santala V."/>
            <person name="Roos C."/>
            <person name="Karp M."/>
        </authorList>
    </citation>
    <scope>NUCLEOTIDE SEQUENCE [LARGE SCALE GENOMIC DNA]</scope>
    <source>
        <strain evidence="11">DSM 6643</strain>
    </source>
</reference>
<feature type="transmembrane region" description="Helical" evidence="8">
    <location>
        <begin position="326"/>
        <end position="348"/>
    </location>
</feature>
<feature type="transmembrane region" description="Helical" evidence="8">
    <location>
        <begin position="437"/>
        <end position="457"/>
    </location>
</feature>
<keyword evidence="7 8" id="KW-0472">Membrane</keyword>
<evidence type="ECO:0000313" key="10">
    <source>
        <dbReference type="EMBL" id="CCU80844.1"/>
    </source>
</evidence>
<feature type="transmembrane region" description="Helical" evidence="8">
    <location>
        <begin position="525"/>
        <end position="547"/>
    </location>
</feature>
<dbReference type="CDD" id="cd06261">
    <property type="entry name" value="TM_PBP2"/>
    <property type="match status" value="2"/>
</dbReference>
<keyword evidence="11" id="KW-1185">Reference proteome</keyword>
<dbReference type="GO" id="GO:0005886">
    <property type="term" value="C:plasma membrane"/>
    <property type="evidence" value="ECO:0007669"/>
    <property type="project" value="UniProtKB-SubCell"/>
</dbReference>
<feature type="domain" description="ABC transmembrane type-1" evidence="9">
    <location>
        <begin position="87"/>
        <end position="295"/>
    </location>
</feature>
<dbReference type="STRING" id="1293054.HSACCH_02359"/>
<feature type="transmembrane region" description="Helical" evidence="8">
    <location>
        <begin position="90"/>
        <end position="113"/>
    </location>
</feature>
<dbReference type="PROSITE" id="PS50928">
    <property type="entry name" value="ABC_TM1"/>
    <property type="match status" value="2"/>
</dbReference>
<gene>
    <name evidence="10" type="ORF">HSACCH_02359</name>
</gene>
<feature type="domain" description="ABC transmembrane type-1" evidence="9">
    <location>
        <begin position="395"/>
        <end position="589"/>
    </location>
</feature>
<dbReference type="GO" id="GO:0055085">
    <property type="term" value="P:transmembrane transport"/>
    <property type="evidence" value="ECO:0007669"/>
    <property type="project" value="InterPro"/>
</dbReference>
<keyword evidence="5 8" id="KW-0812">Transmembrane</keyword>
<dbReference type="InterPro" id="IPR000515">
    <property type="entry name" value="MetI-like"/>
</dbReference>
<organism evidence="10 11">
    <name type="scientific">Halanaerobium saccharolyticum subsp. saccharolyticum DSM 6643</name>
    <dbReference type="NCBI Taxonomy" id="1293054"/>
    <lineage>
        <taxon>Bacteria</taxon>
        <taxon>Bacillati</taxon>
        <taxon>Bacillota</taxon>
        <taxon>Clostridia</taxon>
        <taxon>Halanaerobiales</taxon>
        <taxon>Halanaerobiaceae</taxon>
        <taxon>Halanaerobium</taxon>
    </lineage>
</organism>
<feature type="transmembrane region" description="Helical" evidence="8">
    <location>
        <begin position="275"/>
        <end position="294"/>
    </location>
</feature>
<feature type="transmembrane region" description="Helical" evidence="8">
    <location>
        <begin position="567"/>
        <end position="588"/>
    </location>
</feature>
<dbReference type="InterPro" id="IPR035906">
    <property type="entry name" value="MetI-like_sf"/>
</dbReference>
<comment type="subcellular location">
    <subcellularLocation>
        <location evidence="1">Cell inner membrane</location>
        <topology evidence="1">Multi-pass membrane protein</topology>
    </subcellularLocation>
    <subcellularLocation>
        <location evidence="8">Cell membrane</location>
        <topology evidence="8">Multi-pass membrane protein</topology>
    </subcellularLocation>
</comment>
<feature type="transmembrane region" description="Helical" evidence="8">
    <location>
        <begin position="394"/>
        <end position="416"/>
    </location>
</feature>
<comment type="caution">
    <text evidence="10">The sequence shown here is derived from an EMBL/GenBank/DDBJ whole genome shotgun (WGS) entry which is preliminary data.</text>
</comment>
<feature type="transmembrane region" description="Helical" evidence="8">
    <location>
        <begin position="125"/>
        <end position="145"/>
    </location>
</feature>
<evidence type="ECO:0000256" key="6">
    <source>
        <dbReference type="ARBA" id="ARBA00022989"/>
    </source>
</evidence>
<evidence type="ECO:0000256" key="1">
    <source>
        <dbReference type="ARBA" id="ARBA00004429"/>
    </source>
</evidence>
<evidence type="ECO:0000256" key="2">
    <source>
        <dbReference type="ARBA" id="ARBA00022448"/>
    </source>
</evidence>
<keyword evidence="6 8" id="KW-1133">Transmembrane helix</keyword>
<feature type="transmembrane region" description="Helical" evidence="8">
    <location>
        <begin position="20"/>
        <end position="41"/>
    </location>
</feature>
<dbReference type="AlphaFoldDB" id="M5E3G9"/>
<keyword evidence="4" id="KW-0997">Cell inner membrane</keyword>
<feature type="transmembrane region" description="Helical" evidence="8">
    <location>
        <begin position="218"/>
        <end position="239"/>
    </location>
</feature>
<dbReference type="PANTHER" id="PTHR43357">
    <property type="entry name" value="INNER MEMBRANE ABC TRANSPORTER PERMEASE PROTEIN YDCV"/>
    <property type="match status" value="1"/>
</dbReference>
<dbReference type="Pfam" id="PF00528">
    <property type="entry name" value="BPD_transp_1"/>
    <property type="match status" value="2"/>
</dbReference>
<evidence type="ECO:0000256" key="8">
    <source>
        <dbReference type="RuleBase" id="RU363032"/>
    </source>
</evidence>
<dbReference type="SUPFAM" id="SSF161098">
    <property type="entry name" value="MetI-like"/>
    <property type="match status" value="2"/>
</dbReference>
<dbReference type="InParanoid" id="M5E3G9"/>
<accession>M5E3G9</accession>
<evidence type="ECO:0000256" key="7">
    <source>
        <dbReference type="ARBA" id="ARBA00023136"/>
    </source>
</evidence>
<protein>
    <recommendedName>
        <fullName evidence="9">ABC transmembrane type-1 domain-containing protein</fullName>
    </recommendedName>
</protein>